<reference evidence="1" key="1">
    <citation type="journal article" date="2014" name="Front. Microbiol.">
        <title>High frequency of phylogenetically diverse reductive dehalogenase-homologous genes in deep subseafloor sedimentary metagenomes.</title>
        <authorList>
            <person name="Kawai M."/>
            <person name="Futagami T."/>
            <person name="Toyoda A."/>
            <person name="Takaki Y."/>
            <person name="Nishi S."/>
            <person name="Hori S."/>
            <person name="Arai W."/>
            <person name="Tsubouchi T."/>
            <person name="Morono Y."/>
            <person name="Uchiyama I."/>
            <person name="Ito T."/>
            <person name="Fujiyama A."/>
            <person name="Inagaki F."/>
            <person name="Takami H."/>
        </authorList>
    </citation>
    <scope>NUCLEOTIDE SEQUENCE</scope>
    <source>
        <strain evidence="1">Expedition CK06-06</strain>
    </source>
</reference>
<accession>X0Y3E3</accession>
<proteinExistence type="predicted"/>
<dbReference type="AlphaFoldDB" id="X0Y3E3"/>
<feature type="non-terminal residue" evidence="1">
    <location>
        <position position="40"/>
    </location>
</feature>
<comment type="caution">
    <text evidence="1">The sequence shown here is derived from an EMBL/GenBank/DDBJ whole genome shotgun (WGS) entry which is preliminary data.</text>
</comment>
<sequence length="40" mass="4460">MAKSKILASFDQKGGLFNENAVLPRTINQEQKLLADLDEI</sequence>
<organism evidence="1">
    <name type="scientific">marine sediment metagenome</name>
    <dbReference type="NCBI Taxonomy" id="412755"/>
    <lineage>
        <taxon>unclassified sequences</taxon>
        <taxon>metagenomes</taxon>
        <taxon>ecological metagenomes</taxon>
    </lineage>
</organism>
<gene>
    <name evidence="1" type="ORF">S01H1_75588</name>
</gene>
<name>X0Y3E3_9ZZZZ</name>
<protein>
    <submittedName>
        <fullName evidence="1">Uncharacterized protein</fullName>
    </submittedName>
</protein>
<evidence type="ECO:0000313" key="1">
    <source>
        <dbReference type="EMBL" id="GAG50399.1"/>
    </source>
</evidence>
<dbReference type="EMBL" id="BARS01050660">
    <property type="protein sequence ID" value="GAG50399.1"/>
    <property type="molecule type" value="Genomic_DNA"/>
</dbReference>